<keyword evidence="3" id="KW-1185">Reference proteome</keyword>
<feature type="signal peptide" evidence="1">
    <location>
        <begin position="1"/>
        <end position="20"/>
    </location>
</feature>
<evidence type="ECO:0008006" key="4">
    <source>
        <dbReference type="Google" id="ProtNLM"/>
    </source>
</evidence>
<accession>A0A858RG89</accession>
<gene>
    <name evidence="2" type="ORF">HHL09_08280</name>
</gene>
<dbReference type="InterPro" id="IPR029058">
    <property type="entry name" value="AB_hydrolase_fold"/>
</dbReference>
<dbReference type="RefSeq" id="WP_169454095.1">
    <property type="nucleotide sequence ID" value="NZ_CP051774.1"/>
</dbReference>
<evidence type="ECO:0000313" key="3">
    <source>
        <dbReference type="Proteomes" id="UP000501812"/>
    </source>
</evidence>
<sequence length="415" mass="45150">MRKPIYLALFYLLFSFVLQAAPTELKPWKSKAGTTLEAKAVTVENGEVSFERKDGKTLKVPLDKLADADRKALEEHFKVDATGNAAPDLGHPQGETSGPIDAGGSKYFVYLPKSLKGGRKYPLLFYTASGGGSKDTLNALTEGAEICGWVVACSVESKNETDPEKNHEHAKKCVEHLKKTLPLDEKRIYFGGNSGGARMAFTNASKLDGAGVLAQIAGAKPDELKKGNHYFFISGAYDYNRYGTSASYSEVARSAALRFHPGGHDNGPDWLVTEGLVWLEGQYQRKAKEETPARADYEAAVLDWIAKLKTTEDYRAAWWAGFLRESGVMAANESALGAYADLTAEPANAAYADGLSKLEEFAAMTLSTGPQSAPDCFEHTSEEIQREAKALQETFGNTPRVKDIIEGLLKKTDKG</sequence>
<feature type="chain" id="PRO_5032748203" description="Alpha/beta hydrolase" evidence="1">
    <location>
        <begin position="21"/>
        <end position="415"/>
    </location>
</feature>
<reference evidence="2 3" key="1">
    <citation type="submission" date="2020-04" db="EMBL/GenBank/DDBJ databases">
        <title>Luteolibacter sp. G-1-1-1 isolated from soil.</title>
        <authorList>
            <person name="Dahal R.H."/>
        </authorList>
    </citation>
    <scope>NUCLEOTIDE SEQUENCE [LARGE SCALE GENOMIC DNA]</scope>
    <source>
        <strain evidence="2 3">G-1-1-1</strain>
    </source>
</reference>
<evidence type="ECO:0000256" key="1">
    <source>
        <dbReference type="SAM" id="SignalP"/>
    </source>
</evidence>
<dbReference type="Proteomes" id="UP000501812">
    <property type="component" value="Chromosome"/>
</dbReference>
<dbReference type="KEGG" id="luo:HHL09_08280"/>
<protein>
    <recommendedName>
        <fullName evidence="4">Alpha/beta hydrolase</fullName>
    </recommendedName>
</protein>
<dbReference type="AlphaFoldDB" id="A0A858RG89"/>
<dbReference type="SUPFAM" id="SSF53474">
    <property type="entry name" value="alpha/beta-Hydrolases"/>
    <property type="match status" value="1"/>
</dbReference>
<dbReference type="EMBL" id="CP051774">
    <property type="protein sequence ID" value="QJE95782.1"/>
    <property type="molecule type" value="Genomic_DNA"/>
</dbReference>
<dbReference type="Gene3D" id="2.30.30.700">
    <property type="entry name" value="SLA1 homology domain 1"/>
    <property type="match status" value="1"/>
</dbReference>
<organism evidence="2 3">
    <name type="scientific">Luteolibacter luteus</name>
    <dbReference type="NCBI Taxonomy" id="2728835"/>
    <lineage>
        <taxon>Bacteria</taxon>
        <taxon>Pseudomonadati</taxon>
        <taxon>Verrucomicrobiota</taxon>
        <taxon>Verrucomicrobiia</taxon>
        <taxon>Verrucomicrobiales</taxon>
        <taxon>Verrucomicrobiaceae</taxon>
        <taxon>Luteolibacter</taxon>
    </lineage>
</organism>
<proteinExistence type="predicted"/>
<dbReference type="Gene3D" id="3.40.50.1820">
    <property type="entry name" value="alpha/beta hydrolase"/>
    <property type="match status" value="1"/>
</dbReference>
<name>A0A858RG89_9BACT</name>
<evidence type="ECO:0000313" key="2">
    <source>
        <dbReference type="EMBL" id="QJE95782.1"/>
    </source>
</evidence>
<keyword evidence="1" id="KW-0732">Signal</keyword>